<name>A0ABY7E2Z1_MYAAR</name>
<feature type="compositionally biased region" description="Pro residues" evidence="4">
    <location>
        <begin position="124"/>
        <end position="133"/>
    </location>
</feature>
<dbReference type="InterPro" id="IPR011701">
    <property type="entry name" value="MFS"/>
</dbReference>
<feature type="transmembrane region" description="Helical" evidence="5">
    <location>
        <begin position="1306"/>
        <end position="1326"/>
    </location>
</feature>
<keyword evidence="3 5" id="KW-0472">Membrane</keyword>
<dbReference type="InterPro" id="IPR036259">
    <property type="entry name" value="MFS_trans_sf"/>
</dbReference>
<evidence type="ECO:0000256" key="2">
    <source>
        <dbReference type="ARBA" id="ARBA00022989"/>
    </source>
</evidence>
<keyword evidence="7" id="KW-1185">Reference proteome</keyword>
<accession>A0ABY7E2Z1</accession>
<feature type="transmembrane region" description="Helical" evidence="5">
    <location>
        <begin position="555"/>
        <end position="575"/>
    </location>
</feature>
<feature type="compositionally biased region" description="Low complexity" evidence="4">
    <location>
        <begin position="806"/>
        <end position="820"/>
    </location>
</feature>
<evidence type="ECO:0000256" key="1">
    <source>
        <dbReference type="ARBA" id="ARBA00022692"/>
    </source>
</evidence>
<feature type="region of interest" description="Disordered" evidence="4">
    <location>
        <begin position="104"/>
        <end position="153"/>
    </location>
</feature>
<feature type="transmembrane region" description="Helical" evidence="5">
    <location>
        <begin position="1279"/>
        <end position="1300"/>
    </location>
</feature>
<evidence type="ECO:0000256" key="3">
    <source>
        <dbReference type="ARBA" id="ARBA00023136"/>
    </source>
</evidence>
<dbReference type="Gene3D" id="1.20.1250.20">
    <property type="entry name" value="MFS general substrate transporter like domains"/>
    <property type="match status" value="2"/>
</dbReference>
<protein>
    <submittedName>
        <fullName evidence="6">MFS4B-like protein</fullName>
    </submittedName>
</protein>
<feature type="transmembrane region" description="Helical" evidence="5">
    <location>
        <begin position="1244"/>
        <end position="1267"/>
    </location>
</feature>
<feature type="compositionally biased region" description="Low complexity" evidence="4">
    <location>
        <begin position="1059"/>
        <end position="1079"/>
    </location>
</feature>
<evidence type="ECO:0000256" key="4">
    <source>
        <dbReference type="SAM" id="MobiDB-lite"/>
    </source>
</evidence>
<dbReference type="Proteomes" id="UP001164746">
    <property type="component" value="Chromosome 4"/>
</dbReference>
<feature type="region of interest" description="Disordered" evidence="4">
    <location>
        <begin position="993"/>
        <end position="1080"/>
    </location>
</feature>
<feature type="transmembrane region" description="Helical" evidence="5">
    <location>
        <begin position="237"/>
        <end position="256"/>
    </location>
</feature>
<reference evidence="6" key="1">
    <citation type="submission" date="2022-11" db="EMBL/GenBank/DDBJ databases">
        <title>Centuries of genome instability and evolution in soft-shell clam transmissible cancer (bioRxiv).</title>
        <authorList>
            <person name="Hart S.F.M."/>
            <person name="Yonemitsu M.A."/>
            <person name="Giersch R.M."/>
            <person name="Beal B.F."/>
            <person name="Arriagada G."/>
            <person name="Davis B.W."/>
            <person name="Ostrander E.A."/>
            <person name="Goff S.P."/>
            <person name="Metzger M.J."/>
        </authorList>
    </citation>
    <scope>NUCLEOTIDE SEQUENCE</scope>
    <source>
        <strain evidence="6">MELC-2E11</strain>
        <tissue evidence="6">Siphon/mantle</tissue>
    </source>
</reference>
<dbReference type="Pfam" id="PF07690">
    <property type="entry name" value="MFS_1"/>
    <property type="match status" value="1"/>
</dbReference>
<evidence type="ECO:0000313" key="7">
    <source>
        <dbReference type="Proteomes" id="UP001164746"/>
    </source>
</evidence>
<organism evidence="6 7">
    <name type="scientific">Mya arenaria</name>
    <name type="common">Soft-shell clam</name>
    <dbReference type="NCBI Taxonomy" id="6604"/>
    <lineage>
        <taxon>Eukaryota</taxon>
        <taxon>Metazoa</taxon>
        <taxon>Spiralia</taxon>
        <taxon>Lophotrochozoa</taxon>
        <taxon>Mollusca</taxon>
        <taxon>Bivalvia</taxon>
        <taxon>Autobranchia</taxon>
        <taxon>Heteroconchia</taxon>
        <taxon>Euheterodonta</taxon>
        <taxon>Imparidentia</taxon>
        <taxon>Neoheterodontei</taxon>
        <taxon>Myida</taxon>
        <taxon>Myoidea</taxon>
        <taxon>Myidae</taxon>
        <taxon>Mya</taxon>
    </lineage>
</organism>
<evidence type="ECO:0000313" key="6">
    <source>
        <dbReference type="EMBL" id="WAR03310.1"/>
    </source>
</evidence>
<feature type="transmembrane region" description="Helical" evidence="5">
    <location>
        <begin position="1189"/>
        <end position="1211"/>
    </location>
</feature>
<feature type="compositionally biased region" description="Polar residues" evidence="4">
    <location>
        <begin position="741"/>
        <end position="751"/>
    </location>
</feature>
<dbReference type="EMBL" id="CP111015">
    <property type="protein sequence ID" value="WAR03310.1"/>
    <property type="molecule type" value="Genomic_DNA"/>
</dbReference>
<feature type="region of interest" description="Disordered" evidence="4">
    <location>
        <begin position="741"/>
        <end position="782"/>
    </location>
</feature>
<gene>
    <name evidence="6" type="ORF">MAR_009868</name>
</gene>
<feature type="transmembrane region" description="Helical" evidence="5">
    <location>
        <begin position="491"/>
        <end position="513"/>
    </location>
</feature>
<feature type="transmembrane region" description="Helical" evidence="5">
    <location>
        <begin position="1150"/>
        <end position="1177"/>
    </location>
</feature>
<feature type="region of interest" description="Disordered" evidence="4">
    <location>
        <begin position="848"/>
        <end position="869"/>
    </location>
</feature>
<dbReference type="PANTHER" id="PTHR23121:SF9">
    <property type="entry name" value="SODIUM-DEPENDENT GLUCOSE TRANSPORTER 1"/>
    <property type="match status" value="1"/>
</dbReference>
<dbReference type="PANTHER" id="PTHR23121">
    <property type="entry name" value="SODIUM-DEPENDENT GLUCOSE TRANSPORTER 1"/>
    <property type="match status" value="1"/>
</dbReference>
<feature type="compositionally biased region" description="Polar residues" evidence="4">
    <location>
        <begin position="104"/>
        <end position="116"/>
    </location>
</feature>
<keyword evidence="2 5" id="KW-1133">Transmembrane helix</keyword>
<dbReference type="SUPFAM" id="SSF103473">
    <property type="entry name" value="MFS general substrate transporter"/>
    <property type="match status" value="2"/>
</dbReference>
<feature type="transmembrane region" description="Helical" evidence="5">
    <location>
        <begin position="1103"/>
        <end position="1123"/>
    </location>
</feature>
<feature type="compositionally biased region" description="Low complexity" evidence="4">
    <location>
        <begin position="993"/>
        <end position="1032"/>
    </location>
</feature>
<feature type="transmembrane region" description="Helical" evidence="5">
    <location>
        <begin position="525"/>
        <end position="548"/>
    </location>
</feature>
<feature type="compositionally biased region" description="Polar residues" evidence="4">
    <location>
        <begin position="827"/>
        <end position="836"/>
    </location>
</feature>
<feature type="transmembrane region" description="Helical" evidence="5">
    <location>
        <begin position="1218"/>
        <end position="1238"/>
    </location>
</feature>
<evidence type="ECO:0000256" key="5">
    <source>
        <dbReference type="SAM" id="Phobius"/>
    </source>
</evidence>
<sequence>MNLDGDASFPEISLADKGVNKHAVALATELHRLTQDFLHLTLVVAIKFESLSTITNSYRLIVRKLDVVGHSQQAGRRRCYQTWAPAPARSGSSQHHYQPGLSLESVTHSNSESESGLHSFAPRAKPPPTPRVPKAPGSSHLRGPRGLEKDKREKATAGLGVLIKGHHKSPLLHSYPQVTEISLLAPENVCCSANKVPAVSHHDGVVIHHFLCHVQDFHRGVSEQVRKYNNLRYVTSWQSSTVSPVGLFLFLVSASMRKIRQYFHRDSEEQFVHGNDEPAVLPGSSMKWAAVPHPSSGVSECHYAGPEGPVPSRPGNWECPCSVQDIKYGTEIHNHRELAKCKVHDFIPGVPDCAIWSAFWRVGAMSRTLVTVAQIEAAAPPIRRTGDSAIWAFLTAVTVLVSPGPAVTAATPTVPDIRATASAANTAVTFNRKIQFVSIYGTKFTFIKLKKITMGLAEEEVLIRDDSGLLLEDGDVRPQSRLHWCNKLSNTLILATAFFALGLCVAIPGPTLLDLGDQVTASTSVMMVVFVSRSIGYLLGALLGGALLDCFNRQLLLFCALLLASVATAVIPWSLTLLVMSVMFALQGVTMGTLDTGGNVFCIQLWGRQNGPYMQTLHFAFGIGAFIAPLLARPFLSPDPVGLTNYSAGVVQGNIPVSTDLHHQLPLLLNRTNRIKGLLDVENWQNRKSIHEGDTHSATKKSRYLRERGDYGFKLDGYIEQSYNNYVINDKVSIRLKRQGNANNQDKSQSGFWKWKGSGSKRFVRDEPAPNPNPTSTDTHTIISSNNAVNHLTLTEFINSSDKPANSNTTETNQQTSDTSVAGGNGSTTTPKILTSVSISQPIQKVMKPLASTDNGRKPETADGLSKNTVDDHLKNAENQAVPVEENEKPGSAHEGILIGKVNLTNLENGTISTDLDDEPFNSSSTINGTIVEKVTITTPVGSPTNVSRAYIQANTTPGPVASKPVPLLVPKTSSSTLKPTTVTATSTTAITSTTTQSTTTTKPTTSTTKSTTTKVSTHLTTATQSSTQKTTNSPKIEKPKVTKLTNRPSFTIKPSPPSVESNTKVTVSSTVPTPGNSTKPMTSVDTFIHRVKNLSRKSKIRIAYLIIGLLLVVSAILLLVMYCKRHRLSVNQDFDDYDRPKGVKFCYKAILMILFGIFFFLYIGLEVTFGALITTFTVDYNNWPKEQGVTVAAIFWGALATGRGFSIFLARCCRANVMLIIDLVFMTIGSLVLSFALEYHDKAIWLGTLILGLGMSSVFPAGISWAERFIHLSGKSTAVFVIGSAAGQMFIPSLTGYLYENLGFMVLMRGSLALTLSLIVLFIMISCLGRKMSHFVTVGNRNGFLPLSENDDRDNEEDLEMDLVHFSKSNARSRHVRMNGGGDAQYHVLISDLDDD</sequence>
<feature type="region of interest" description="Disordered" evidence="4">
    <location>
        <begin position="799"/>
        <end position="836"/>
    </location>
</feature>
<proteinExistence type="predicted"/>
<keyword evidence="1 5" id="KW-0812">Transmembrane</keyword>